<evidence type="ECO:0000256" key="3">
    <source>
        <dbReference type="SAM" id="Coils"/>
    </source>
</evidence>
<evidence type="ECO:0000256" key="2">
    <source>
        <dbReference type="PROSITE-ProRule" id="PRU00284"/>
    </source>
</evidence>
<keyword evidence="4" id="KW-1133">Transmembrane helix</keyword>
<reference evidence="6" key="1">
    <citation type="submission" date="2010-12" db="EMBL/GenBank/DDBJ databases">
        <title>Complete sequence of Bacillus cellulosilyticus DSM 2522.</title>
        <authorList>
            <consortium name="US DOE Joint Genome Institute"/>
            <person name="Lucas S."/>
            <person name="Copeland A."/>
            <person name="Lapidus A."/>
            <person name="Cheng J.-F."/>
            <person name="Bruce D."/>
            <person name="Goodwin L."/>
            <person name="Pitluck S."/>
            <person name="Chertkov O."/>
            <person name="Detter J.C."/>
            <person name="Han C."/>
            <person name="Tapia R."/>
            <person name="Land M."/>
            <person name="Hauser L."/>
            <person name="Jeffries C."/>
            <person name="Kyrpides N."/>
            <person name="Ivanova N."/>
            <person name="Mikhailova N."/>
            <person name="Brumm P."/>
            <person name="Mead D."/>
            <person name="Woyke T."/>
        </authorList>
    </citation>
    <scope>NUCLEOTIDE SEQUENCE [LARGE SCALE GENOMIC DNA]</scope>
    <source>
        <strain evidence="6">DSM 2522</strain>
    </source>
</reference>
<feature type="transmembrane region" description="Helical" evidence="4">
    <location>
        <begin position="26"/>
        <end position="45"/>
    </location>
</feature>
<protein>
    <submittedName>
        <fullName evidence="6">Methyl-accepting chemotaxis sensory transducer</fullName>
    </submittedName>
</protein>
<dbReference type="KEGG" id="bco:Bcell_2039"/>
<evidence type="ECO:0000313" key="7">
    <source>
        <dbReference type="Proteomes" id="UP000001401"/>
    </source>
</evidence>
<dbReference type="RefSeq" id="WP_013488637.1">
    <property type="nucleotide sequence ID" value="NC_014829.1"/>
</dbReference>
<dbReference type="eggNOG" id="COG0840">
    <property type="taxonomic scope" value="Bacteria"/>
</dbReference>
<dbReference type="Gene3D" id="1.10.287.950">
    <property type="entry name" value="Methyl-accepting chemotaxis protein"/>
    <property type="match status" value="1"/>
</dbReference>
<keyword evidence="4" id="KW-0812">Transmembrane</keyword>
<sequence length="495" mass="55339">MKTKKHGSKDEHLSVIEKDMVRRNSIVFLAVSIVTLLVIVSVFTMSGDMDLSQYALISTQLLVWGTFGFLHFRRKLILKVPYIAVYGTALSTTLVLLTTPNATNVFTIYYLIILALIYMNSKISYSIQFYGLLMMIYLVFFQDSISTEDQISYILYYILISILIFSFLKVSSGINDQIKQSSEQTKLLLEQQREEKNKLIQLVNELSKNMGVVSKSSDSNHQSFNEMSATFQEIASGVNTQNEATLEINDSVSSMRDNMKVLFTSMNDLKEEALKTNELSENGQELIESLTNTINQFKDEIDSMSSDISQLINNLKETDQFSNTIMEIANQTNLLSLNASIEAARAGEQGRGFAVVANEIRNLSDMTSNSAEQISKQIAQFSSQSDVTRNRMIQVAEQMGKSYDVTTKTNESFKEINSAINKLSSLSDNSNKLMLDINKTVEVINVSTEELASVSEESSASIEQLIATLENILDGNSSSLQSIKQVENALKNISQ</sequence>
<evidence type="ECO:0000313" key="6">
    <source>
        <dbReference type="EMBL" id="ADU30301.1"/>
    </source>
</evidence>
<dbReference type="GO" id="GO:0016020">
    <property type="term" value="C:membrane"/>
    <property type="evidence" value="ECO:0007669"/>
    <property type="project" value="InterPro"/>
</dbReference>
<feature type="transmembrane region" description="Helical" evidence="4">
    <location>
        <begin position="103"/>
        <end position="120"/>
    </location>
</feature>
<organism evidence="6 7">
    <name type="scientific">Evansella cellulosilytica (strain ATCC 21833 / DSM 2522 / FERM P-1141 / JCM 9156 / N-4)</name>
    <name type="common">Bacillus cellulosilyticus</name>
    <dbReference type="NCBI Taxonomy" id="649639"/>
    <lineage>
        <taxon>Bacteria</taxon>
        <taxon>Bacillati</taxon>
        <taxon>Bacillota</taxon>
        <taxon>Bacilli</taxon>
        <taxon>Bacillales</taxon>
        <taxon>Bacillaceae</taxon>
        <taxon>Evansella</taxon>
    </lineage>
</organism>
<dbReference type="EMBL" id="CP002394">
    <property type="protein sequence ID" value="ADU30301.1"/>
    <property type="molecule type" value="Genomic_DNA"/>
</dbReference>
<keyword evidence="7" id="KW-1185">Reference proteome</keyword>
<dbReference type="InterPro" id="IPR004089">
    <property type="entry name" value="MCPsignal_dom"/>
</dbReference>
<gene>
    <name evidence="6" type="ordered locus">Bcell_2039</name>
</gene>
<feature type="coiled-coil region" evidence="3">
    <location>
        <begin position="175"/>
        <end position="209"/>
    </location>
</feature>
<feature type="transmembrane region" description="Helical" evidence="4">
    <location>
        <begin position="127"/>
        <end position="145"/>
    </location>
</feature>
<dbReference type="Pfam" id="PF00015">
    <property type="entry name" value="MCPsignal"/>
    <property type="match status" value="1"/>
</dbReference>
<dbReference type="Proteomes" id="UP000001401">
    <property type="component" value="Chromosome"/>
</dbReference>
<dbReference type="SMART" id="SM00283">
    <property type="entry name" value="MA"/>
    <property type="match status" value="1"/>
</dbReference>
<accession>E6U0Y9</accession>
<dbReference type="AlphaFoldDB" id="E6U0Y9"/>
<dbReference type="PANTHER" id="PTHR32089">
    <property type="entry name" value="METHYL-ACCEPTING CHEMOTAXIS PROTEIN MCPB"/>
    <property type="match status" value="1"/>
</dbReference>
<feature type="transmembrane region" description="Helical" evidence="4">
    <location>
        <begin position="151"/>
        <end position="170"/>
    </location>
</feature>
<keyword evidence="3" id="KW-0175">Coiled coil</keyword>
<feature type="transmembrane region" description="Helical" evidence="4">
    <location>
        <begin position="51"/>
        <end position="70"/>
    </location>
</feature>
<evidence type="ECO:0000256" key="4">
    <source>
        <dbReference type="SAM" id="Phobius"/>
    </source>
</evidence>
<keyword evidence="1 2" id="KW-0807">Transducer</keyword>
<dbReference type="PANTHER" id="PTHR32089:SF114">
    <property type="entry name" value="METHYL-ACCEPTING CHEMOTAXIS PROTEIN MCPB"/>
    <property type="match status" value="1"/>
</dbReference>
<dbReference type="GO" id="GO:0007165">
    <property type="term" value="P:signal transduction"/>
    <property type="evidence" value="ECO:0007669"/>
    <property type="project" value="UniProtKB-KW"/>
</dbReference>
<dbReference type="HOGENOM" id="CLU_000445_107_18_9"/>
<dbReference type="OrthoDB" id="242546at2"/>
<evidence type="ECO:0000256" key="1">
    <source>
        <dbReference type="ARBA" id="ARBA00023224"/>
    </source>
</evidence>
<name>E6U0Y9_EVAC2</name>
<dbReference type="SUPFAM" id="SSF58104">
    <property type="entry name" value="Methyl-accepting chemotaxis protein (MCP) signaling domain"/>
    <property type="match status" value="1"/>
</dbReference>
<feature type="coiled-coil region" evidence="3">
    <location>
        <begin position="280"/>
        <end position="314"/>
    </location>
</feature>
<feature type="domain" description="Methyl-accepting transducer" evidence="5">
    <location>
        <begin position="216"/>
        <end position="466"/>
    </location>
</feature>
<proteinExistence type="predicted"/>
<dbReference type="STRING" id="649639.Bcell_2039"/>
<keyword evidence="4" id="KW-0472">Membrane</keyword>
<evidence type="ECO:0000259" key="5">
    <source>
        <dbReference type="PROSITE" id="PS50111"/>
    </source>
</evidence>
<dbReference type="PROSITE" id="PS50111">
    <property type="entry name" value="CHEMOTAXIS_TRANSDUC_2"/>
    <property type="match status" value="1"/>
</dbReference>